<dbReference type="OrthoDB" id="5856315at2759"/>
<organism evidence="2 3">
    <name type="scientific">Dictyocaulus viviparus</name>
    <name type="common">Bovine lungworm</name>
    <dbReference type="NCBI Taxonomy" id="29172"/>
    <lineage>
        <taxon>Eukaryota</taxon>
        <taxon>Metazoa</taxon>
        <taxon>Ecdysozoa</taxon>
        <taxon>Nematoda</taxon>
        <taxon>Chromadorea</taxon>
        <taxon>Rhabditida</taxon>
        <taxon>Rhabditina</taxon>
        <taxon>Rhabditomorpha</taxon>
        <taxon>Strongyloidea</taxon>
        <taxon>Metastrongylidae</taxon>
        <taxon>Dictyocaulus</taxon>
    </lineage>
</organism>
<dbReference type="Proteomes" id="UP000053766">
    <property type="component" value="Unassembled WGS sequence"/>
</dbReference>
<evidence type="ECO:0000313" key="2">
    <source>
        <dbReference type="EMBL" id="KJH52396.1"/>
    </source>
</evidence>
<keyword evidence="3" id="KW-1185">Reference proteome</keyword>
<accession>A0A0D8YCT5</accession>
<dbReference type="AlphaFoldDB" id="A0A0D8YCT5"/>
<feature type="coiled-coil region" evidence="1">
    <location>
        <begin position="39"/>
        <end position="66"/>
    </location>
</feature>
<feature type="coiled-coil region" evidence="1">
    <location>
        <begin position="115"/>
        <end position="142"/>
    </location>
</feature>
<reference evidence="3" key="2">
    <citation type="journal article" date="2016" name="Sci. Rep.">
        <title>Dictyocaulus viviparus genome, variome and transcriptome elucidate lungworm biology and support future intervention.</title>
        <authorList>
            <person name="McNulty S.N."/>
            <person name="Strube C."/>
            <person name="Rosa B.A."/>
            <person name="Martin J.C."/>
            <person name="Tyagi R."/>
            <person name="Choi Y.J."/>
            <person name="Wang Q."/>
            <person name="Hallsworth Pepin K."/>
            <person name="Zhang X."/>
            <person name="Ozersky P."/>
            <person name="Wilson R.K."/>
            <person name="Sternberg P.W."/>
            <person name="Gasser R.B."/>
            <person name="Mitreva M."/>
        </authorList>
    </citation>
    <scope>NUCLEOTIDE SEQUENCE [LARGE SCALE GENOMIC DNA]</scope>
    <source>
        <strain evidence="3">HannoverDv2000</strain>
    </source>
</reference>
<evidence type="ECO:0000256" key="1">
    <source>
        <dbReference type="SAM" id="Coils"/>
    </source>
</evidence>
<feature type="coiled-coil region" evidence="1">
    <location>
        <begin position="172"/>
        <end position="213"/>
    </location>
</feature>
<evidence type="ECO:0000313" key="3">
    <source>
        <dbReference type="Proteomes" id="UP000053766"/>
    </source>
</evidence>
<reference evidence="2 3" key="1">
    <citation type="submission" date="2013-11" db="EMBL/GenBank/DDBJ databases">
        <title>Draft genome of the bovine lungworm Dictyocaulus viviparus.</title>
        <authorList>
            <person name="Mitreva M."/>
        </authorList>
    </citation>
    <scope>NUCLEOTIDE SEQUENCE [LARGE SCALE GENOMIC DNA]</scope>
    <source>
        <strain evidence="2 3">HannoverDv2000</strain>
    </source>
</reference>
<gene>
    <name evidence="2" type="ORF">DICVIV_01373</name>
</gene>
<proteinExistence type="predicted"/>
<sequence>MCNVLYVFVAMKRSSDSQNTEVSRKIIKQDRAELESADNATLVQKILSLTEQLNEANETVKTLKTRVTLGRLHLLQKDKEIKDLVKERNSAYYSGVGTGSAERDQLLDPFFYEAFISMKDKIARREKEIAELKETVKALEGSQDCKILYQFLESKNSVMRKLRENEKNIRKISSLENRLALAHSALRSIRKEKKDYAQEISERDAKIAELEKDLYHFRHSMFEEAVSEHTEQDPEDEVKNEAIQEESDQKLMAEPVEDDCDVVLDDRAEKDPDPFFTFQINTDLLFVLSQQENYHFSKPCNCRCMMFYIQCFMIISKEFYCLHDVHALDENGNGKRLATILSTARLFHGKSCLEEKEHSRWTWESPNGTTKTEIDHILINRRWCLQ</sequence>
<keyword evidence="1" id="KW-0175">Coiled coil</keyword>
<name>A0A0D8YCT5_DICVI</name>
<protein>
    <submittedName>
        <fullName evidence="2">Uncharacterized protein</fullName>
    </submittedName>
</protein>
<dbReference type="EMBL" id="KN716165">
    <property type="protein sequence ID" value="KJH52396.1"/>
    <property type="molecule type" value="Genomic_DNA"/>
</dbReference>